<dbReference type="Proteomes" id="UP000294593">
    <property type="component" value="Unassembled WGS sequence"/>
</dbReference>
<dbReference type="PANTHER" id="PTHR34351:SF1">
    <property type="entry name" value="SLR1927 PROTEIN"/>
    <property type="match status" value="1"/>
</dbReference>
<protein>
    <submittedName>
        <fullName evidence="3">Uncharacterized protein (DUF58 family)</fullName>
    </submittedName>
</protein>
<feature type="region of interest" description="Disordered" evidence="1">
    <location>
        <begin position="210"/>
        <end position="241"/>
    </location>
</feature>
<evidence type="ECO:0000256" key="1">
    <source>
        <dbReference type="SAM" id="MobiDB-lite"/>
    </source>
</evidence>
<dbReference type="OrthoDB" id="5298497at2"/>
<dbReference type="RefSeq" id="WP_133609351.1">
    <property type="nucleotide sequence ID" value="NZ_SNXW01000006.1"/>
</dbReference>
<evidence type="ECO:0000313" key="3">
    <source>
        <dbReference type="EMBL" id="TDP82164.1"/>
    </source>
</evidence>
<keyword evidence="2" id="KW-1133">Transmembrane helix</keyword>
<evidence type="ECO:0000256" key="2">
    <source>
        <dbReference type="SAM" id="Phobius"/>
    </source>
</evidence>
<name>A0A4R6R8G0_9BURK</name>
<dbReference type="EMBL" id="SNXW01000006">
    <property type="protein sequence ID" value="TDP82164.1"/>
    <property type="molecule type" value="Genomic_DNA"/>
</dbReference>
<keyword evidence="2" id="KW-0812">Transmembrane</keyword>
<dbReference type="AlphaFoldDB" id="A0A4R6R8G0"/>
<accession>A0A4R6R8G0</accession>
<feature type="transmembrane region" description="Helical" evidence="2">
    <location>
        <begin position="66"/>
        <end position="85"/>
    </location>
</feature>
<evidence type="ECO:0000313" key="4">
    <source>
        <dbReference type="Proteomes" id="UP000294593"/>
    </source>
</evidence>
<keyword evidence="2" id="KW-0472">Membrane</keyword>
<organism evidence="3 4">
    <name type="scientific">Aquabacterium commune</name>
    <dbReference type="NCBI Taxonomy" id="70586"/>
    <lineage>
        <taxon>Bacteria</taxon>
        <taxon>Pseudomonadati</taxon>
        <taxon>Pseudomonadota</taxon>
        <taxon>Betaproteobacteria</taxon>
        <taxon>Burkholderiales</taxon>
        <taxon>Aquabacterium</taxon>
    </lineage>
</organism>
<dbReference type="PANTHER" id="PTHR34351">
    <property type="entry name" value="SLR1927 PROTEIN-RELATED"/>
    <property type="match status" value="1"/>
</dbReference>
<keyword evidence="4" id="KW-1185">Reference proteome</keyword>
<feature type="compositionally biased region" description="Basic and acidic residues" evidence="1">
    <location>
        <begin position="229"/>
        <end position="241"/>
    </location>
</feature>
<feature type="transmembrane region" description="Helical" evidence="2">
    <location>
        <begin position="37"/>
        <end position="60"/>
    </location>
</feature>
<reference evidence="3 4" key="1">
    <citation type="submission" date="2019-03" db="EMBL/GenBank/DDBJ databases">
        <title>Genomic Encyclopedia of Type Strains, Phase IV (KMG-IV): sequencing the most valuable type-strain genomes for metagenomic binning, comparative biology and taxonomic classification.</title>
        <authorList>
            <person name="Goeker M."/>
        </authorList>
    </citation>
    <scope>NUCLEOTIDE SEQUENCE [LARGE SCALE GENOMIC DNA]</scope>
    <source>
        <strain evidence="3 4">DSM 11901</strain>
    </source>
</reference>
<proteinExistence type="predicted"/>
<comment type="caution">
    <text evidence="3">The sequence shown here is derived from an EMBL/GenBank/DDBJ whole genome shotgun (WGS) entry which is preliminary data.</text>
</comment>
<sequence length="359" mass="39634">MKARPPNMVNALRQRWTDWWEARLPRQDQIRLTQRNLYILPSRAGLSFAVVVMVLLLASINEQVNLGYALAFLLGGAGMAALYQTHGNLQGVSLRLQSLHSVHAGQVLRLPLTLNNQHRRLGRYGLLISVDTRSLPRELAASSTPQHLDLPPGSEGSVEVDVPTLHRGWLELPRLTIETRYPLGLFRAWAFWRPQSRVLVWPALEAHAPPLPDLPGRDSREPQPTAQARDADMPEGLRDHRRGDPLRWVAWKKSTRALATGGNLVSREPAGGRTPDLWLDYAQSPGLQSLAAEARLSRLASWLLQAEQDATGNGPAYGLRLPGVSLPCAKGPHHLRQCLDTLATWTPAGTASGAERKPA</sequence>
<gene>
    <name evidence="3" type="ORF">EV672_106120</name>
</gene>